<protein>
    <recommendedName>
        <fullName evidence="4">NACHT domain-containing protein</fullName>
    </recommendedName>
</protein>
<feature type="repeat" description="ANK" evidence="2">
    <location>
        <begin position="1289"/>
        <end position="1324"/>
    </location>
</feature>
<dbReference type="PANTHER" id="PTHR10039">
    <property type="entry name" value="AMELOGENIN"/>
    <property type="match status" value="1"/>
</dbReference>
<dbReference type="PROSITE" id="PS50231">
    <property type="entry name" value="RICIN_B_LECTIN"/>
    <property type="match status" value="1"/>
</dbReference>
<dbReference type="Gene3D" id="3.40.50.300">
    <property type="entry name" value="P-loop containing nucleotide triphosphate hydrolases"/>
    <property type="match status" value="1"/>
</dbReference>
<dbReference type="EMBL" id="JACBAF010001916">
    <property type="protein sequence ID" value="KAF7171654.1"/>
    <property type="molecule type" value="Genomic_DNA"/>
</dbReference>
<dbReference type="Gene3D" id="3.30.460.70">
    <property type="match status" value="1"/>
</dbReference>
<dbReference type="SMART" id="SM00248">
    <property type="entry name" value="ANK"/>
    <property type="match status" value="2"/>
</dbReference>
<keyword evidence="2" id="KW-0040">ANK repeat</keyword>
<dbReference type="Pfam" id="PF14200">
    <property type="entry name" value="RicinB_lectin_2"/>
    <property type="match status" value="1"/>
</dbReference>
<dbReference type="SUPFAM" id="SSF54001">
    <property type="entry name" value="Cysteine proteinases"/>
    <property type="match status" value="1"/>
</dbReference>
<dbReference type="Pfam" id="PF18021">
    <property type="entry name" value="Agglutinin_C"/>
    <property type="match status" value="1"/>
</dbReference>
<dbReference type="SUPFAM" id="SSF50370">
    <property type="entry name" value="Ricin B-like lectins"/>
    <property type="match status" value="1"/>
</dbReference>
<dbReference type="SUPFAM" id="SSF48403">
    <property type="entry name" value="Ankyrin repeat"/>
    <property type="match status" value="1"/>
</dbReference>
<dbReference type="InterPro" id="IPR007111">
    <property type="entry name" value="NACHT_NTPase"/>
</dbReference>
<dbReference type="InterPro" id="IPR002110">
    <property type="entry name" value="Ankyrin_rpt"/>
</dbReference>
<dbReference type="Pfam" id="PF24809">
    <property type="entry name" value="DUF7708"/>
    <property type="match status" value="1"/>
</dbReference>
<dbReference type="InterPro" id="IPR027417">
    <property type="entry name" value="P-loop_NTPase"/>
</dbReference>
<dbReference type="Gene3D" id="2.80.10.50">
    <property type="match status" value="1"/>
</dbReference>
<evidence type="ECO:0000259" key="4">
    <source>
        <dbReference type="PROSITE" id="PS50837"/>
    </source>
</evidence>
<dbReference type="InterPro" id="IPR036770">
    <property type="entry name" value="Ankyrin_rpt-contain_sf"/>
</dbReference>
<feature type="compositionally biased region" description="Basic and acidic residues" evidence="3">
    <location>
        <begin position="1060"/>
        <end position="1070"/>
    </location>
</feature>
<evidence type="ECO:0000313" key="6">
    <source>
        <dbReference type="Proteomes" id="UP000662466"/>
    </source>
</evidence>
<dbReference type="Proteomes" id="UP000662466">
    <property type="component" value="Unassembled WGS sequence"/>
</dbReference>
<accession>A0A8H6QFF6</accession>
<dbReference type="InterPro" id="IPR056125">
    <property type="entry name" value="DUF7708"/>
</dbReference>
<name>A0A8H6QFF6_9EURO</name>
<dbReference type="PROSITE" id="PS50837">
    <property type="entry name" value="NACHT"/>
    <property type="match status" value="1"/>
</dbReference>
<evidence type="ECO:0000313" key="5">
    <source>
        <dbReference type="EMBL" id="KAF7171654.1"/>
    </source>
</evidence>
<evidence type="ECO:0000256" key="1">
    <source>
        <dbReference type="ARBA" id="ARBA00022737"/>
    </source>
</evidence>
<reference evidence="5" key="1">
    <citation type="submission" date="2020-06" db="EMBL/GenBank/DDBJ databases">
        <title>Draft genome sequences of strains closely related to Aspergillus parafelis and Aspergillus hiratsukae.</title>
        <authorList>
            <person name="Dos Santos R.A.C."/>
            <person name="Rivero-Menendez O."/>
            <person name="Steenwyk J.L."/>
            <person name="Mead M.E."/>
            <person name="Goldman G.H."/>
            <person name="Alastruey-Izquierdo A."/>
            <person name="Rokas A."/>
        </authorList>
    </citation>
    <scope>NUCLEOTIDE SEQUENCE</scope>
    <source>
        <strain evidence="5">CNM-CM6106</strain>
    </source>
</reference>
<gene>
    <name evidence="5" type="ORF">CNMCM6106_006054</name>
</gene>
<dbReference type="InterPro" id="IPR000772">
    <property type="entry name" value="Ricin_B_lectin"/>
</dbReference>
<dbReference type="Gene3D" id="1.25.40.20">
    <property type="entry name" value="Ankyrin repeat-containing domain"/>
    <property type="match status" value="1"/>
</dbReference>
<proteinExistence type="predicted"/>
<dbReference type="PANTHER" id="PTHR10039:SF14">
    <property type="entry name" value="NACHT DOMAIN-CONTAINING PROTEIN"/>
    <property type="match status" value="1"/>
</dbReference>
<feature type="region of interest" description="Disordered" evidence="3">
    <location>
        <begin position="1060"/>
        <end position="1080"/>
    </location>
</feature>
<evidence type="ECO:0000256" key="3">
    <source>
        <dbReference type="SAM" id="MobiDB-lite"/>
    </source>
</evidence>
<dbReference type="PROSITE" id="PS50297">
    <property type="entry name" value="ANK_REP_REGION"/>
    <property type="match status" value="1"/>
</dbReference>
<dbReference type="InterPro" id="IPR056884">
    <property type="entry name" value="NPHP3-like_N"/>
</dbReference>
<keyword evidence="1" id="KW-0677">Repeat</keyword>
<sequence>MAGPIQSGAVYRLTPKSASQLRLELSNGDPANGTQAQGWGEQDDYAFYNQVWLLTKSPQGWWRFVNLRSGTNLDLSTGSSANGTKIQGWATYDNDNQKWFITDAGNGYWKITNKGTGTVVDLAGGGTASGTHVHGWQDIPNDNQKWSFERVSRTPDEIQAVLTANPLTAPTQFKHYADANYLLLPKRVRDAIYSASGIRNNFRWRSEVFDCDDFAFTFKAAVAKDGNDWIRANNAFQAAMLEFKTNLNNDELYAKLLAVTSIDDVYDLTDKLQADQGRKGHLRHLAKIEPYLNRLREYTGAIDTFVQVYPEIMGLIWGPIKLLLQWSSVLAQSLILNTTADIGLLLPEFQEVAVLFSQNVRIYDVLVLFFKDILDFYQIGLKFFTMPRWKYFFEALWPRKKEHINLVKTHIERHALLMRNEVRLEHIREEHDARLRAFEHFKNAEKSDRLQQFYAIKADMGPMTYDDKLNWYHSRVCEGTGTWLFQDDVVKDWLDVSGGSSRVLWLQGIPGAGKTFLAGGMVDKAYTIGHTAFAFLSHAFSSSTSALSVLHSLLFQLAAQHEDLQDVLCHSTKEQIKSNVTVAVDTIKAVLDCAGHVFLIIDGLDEIDVIERRVLLEKLLHLSHECHEIRILISSRREEDITEILKGSAEMVRVDGRNDESIHAFVDDQLKQIFQSRRFPPQIQDEIKRSLAPLASKAKGMFLYAKVVLSGIELIDDVAEICEHLSILPEDLDDAYSRVLVRIDKLRPPSAREKARRILAWEIEQALTVKPGSHELEKKVFASPNFYRLCGPIIEIVDGYVQFVHFTVKEYLFSPSINGHINLGHATLDLAVRCITFLSQRHYDVDTLDDDDGFTSLLLDGSYRLHYFAANGWFELVKMYLQVAQNTPLPVQLVQCLNSLMVKRSNYEFAAERDTSIKPAYLQPVETEYADLYEFLLSIAQFHERCSQTWYHINEGKEWISLDTLSIFHVSAKIYRELDSKLCHSSCHQQHCPCDSIEQNFGKRPFKCGFLNCSFQQHGFESRAQRAKHEKEHTRAWKCSFSGCEYEKIGFLSSSMRDQQLEKAHRDKAPPRKLPKGTSGQGALRSLVLDLVRDDEVGMVERLLPRVRYDSWLGFAEDLGWSVGEAGSAPMAQMIMRDFKVGEKPTFLDHLYHGATKTGNVEFIDWLINTGHSPRLPEYHHYLFFHHLMGSHIAAFLKTDSEEMWRLCERYIADALAADNALSVPKRLSHVYLEDCVINATESVVGIKKLDVAKLSSGLGVVARTTCSIPLGRALLQYGANVNGYNSNVGVSPLQFAARKSSAENAEFMKFLLSEGADPEINRRASSRKASDEKGAKEIHRWLGITWNELVEQTRKQRKSVVQQAVRRKPKKKEE</sequence>
<dbReference type="InterPro" id="IPR038765">
    <property type="entry name" value="Papain-like_cys_pep_sf"/>
</dbReference>
<dbReference type="PROSITE" id="PS50088">
    <property type="entry name" value="ANK_REPEAT"/>
    <property type="match status" value="1"/>
</dbReference>
<dbReference type="InterPro" id="IPR035992">
    <property type="entry name" value="Ricin_B-like_lectins"/>
</dbReference>
<comment type="caution">
    <text evidence="5">The sequence shown here is derived from an EMBL/GenBank/DDBJ whole genome shotgun (WGS) entry which is preliminary data.</text>
</comment>
<dbReference type="InterPro" id="IPR040600">
    <property type="entry name" value="Agglutinin_C"/>
</dbReference>
<dbReference type="CDD" id="cd23416">
    <property type="entry name" value="beta-trefoil_Ricin_MOA-like"/>
    <property type="match status" value="1"/>
</dbReference>
<organism evidence="5 6">
    <name type="scientific">Aspergillus hiratsukae</name>
    <dbReference type="NCBI Taxonomy" id="1194566"/>
    <lineage>
        <taxon>Eukaryota</taxon>
        <taxon>Fungi</taxon>
        <taxon>Dikarya</taxon>
        <taxon>Ascomycota</taxon>
        <taxon>Pezizomycotina</taxon>
        <taxon>Eurotiomycetes</taxon>
        <taxon>Eurotiomycetidae</taxon>
        <taxon>Eurotiales</taxon>
        <taxon>Aspergillaceae</taxon>
        <taxon>Aspergillus</taxon>
        <taxon>Aspergillus subgen. Fumigati</taxon>
    </lineage>
</organism>
<dbReference type="Pfam" id="PF24883">
    <property type="entry name" value="NPHP3_N"/>
    <property type="match status" value="1"/>
</dbReference>
<evidence type="ECO:0000256" key="2">
    <source>
        <dbReference type="PROSITE-ProRule" id="PRU00023"/>
    </source>
</evidence>
<dbReference type="SUPFAM" id="SSF52540">
    <property type="entry name" value="P-loop containing nucleoside triphosphate hydrolases"/>
    <property type="match status" value="1"/>
</dbReference>
<feature type="domain" description="NACHT" evidence="4">
    <location>
        <begin position="502"/>
        <end position="636"/>
    </location>
</feature>